<sequence length="357" mass="40595">MRICITPHSLVAGDYNEARHLQDTSNPSSRSQRFNTAHHKRLEILPVVSESNCFGHAQPPWTAYGYVLWQPLIAQSQGLRESHVVRIPGFLYEDLMRCHAAWVATNKFPPELIQDTIQTWRNTKRGKAIIPILDGNRKWFIRLDQMSPKDSPFGGKEPSTTFKDVVRKICSSMRAWNSLQNERVDAEREGREMKIWLILNPWDEGMDAGREFRVFVPPPAARGVKDEIGQLRVSAVSQYRWPFVFSPPFNFPLEHAAELVCSGTNQLLETIKVFMERKMSPDIRRLLVKYGLTFDVALQQDGSVQLVEVNPFGALSGCGGCLFNWVRDGRMLYGLEEDVEFAVTLDMAGDEAAVQVD</sequence>
<name>A0A9P6G5B8_9PLEO</name>
<evidence type="ECO:0000313" key="1">
    <source>
        <dbReference type="EMBL" id="KAF9728911.1"/>
    </source>
</evidence>
<evidence type="ECO:0000313" key="2">
    <source>
        <dbReference type="Proteomes" id="UP000756921"/>
    </source>
</evidence>
<dbReference type="OrthoDB" id="360540at2759"/>
<protein>
    <recommendedName>
        <fullName evidence="3">Cell division cycle protein 123</fullName>
    </recommendedName>
</protein>
<dbReference type="Proteomes" id="UP000756921">
    <property type="component" value="Unassembled WGS sequence"/>
</dbReference>
<proteinExistence type="predicted"/>
<dbReference type="EMBL" id="WJXW01000018">
    <property type="protein sequence ID" value="KAF9728911.1"/>
    <property type="molecule type" value="Genomic_DNA"/>
</dbReference>
<dbReference type="AlphaFoldDB" id="A0A9P6G5B8"/>
<evidence type="ECO:0008006" key="3">
    <source>
        <dbReference type="Google" id="ProtNLM"/>
    </source>
</evidence>
<gene>
    <name evidence="1" type="ORF">PMIN01_13291</name>
</gene>
<comment type="caution">
    <text evidence="1">The sequence shown here is derived from an EMBL/GenBank/DDBJ whole genome shotgun (WGS) entry which is preliminary data.</text>
</comment>
<accession>A0A9P6G5B8</accession>
<reference evidence="1" key="1">
    <citation type="journal article" date="2020" name="Mol. Plant Microbe Interact.">
        <title>Genome Sequence of the Biocontrol Agent Coniothyrium minitans strain Conio (IMI 134523).</title>
        <authorList>
            <person name="Patel D."/>
            <person name="Shittu T.A."/>
            <person name="Baroncelli R."/>
            <person name="Muthumeenakshi S."/>
            <person name="Osborne T.H."/>
            <person name="Janganan T.K."/>
            <person name="Sreenivasaprasad S."/>
        </authorList>
    </citation>
    <scope>NUCLEOTIDE SEQUENCE</scope>
    <source>
        <strain evidence="1">Conio</strain>
    </source>
</reference>
<keyword evidence="2" id="KW-1185">Reference proteome</keyword>
<organism evidence="1 2">
    <name type="scientific">Paraphaeosphaeria minitans</name>
    <dbReference type="NCBI Taxonomy" id="565426"/>
    <lineage>
        <taxon>Eukaryota</taxon>
        <taxon>Fungi</taxon>
        <taxon>Dikarya</taxon>
        <taxon>Ascomycota</taxon>
        <taxon>Pezizomycotina</taxon>
        <taxon>Dothideomycetes</taxon>
        <taxon>Pleosporomycetidae</taxon>
        <taxon>Pleosporales</taxon>
        <taxon>Massarineae</taxon>
        <taxon>Didymosphaeriaceae</taxon>
        <taxon>Paraphaeosphaeria</taxon>
    </lineage>
</organism>